<dbReference type="Proteomes" id="UP000078540">
    <property type="component" value="Unassembled WGS sequence"/>
</dbReference>
<accession>A0A195B7Q6</accession>
<evidence type="ECO:0000313" key="1">
    <source>
        <dbReference type="EMBL" id="KYM80229.1"/>
    </source>
</evidence>
<reference evidence="1 2" key="1">
    <citation type="submission" date="2015-09" db="EMBL/GenBank/DDBJ databases">
        <title>Atta colombica WGS genome.</title>
        <authorList>
            <person name="Nygaard S."/>
            <person name="Hu H."/>
            <person name="Boomsma J."/>
            <person name="Zhang G."/>
        </authorList>
    </citation>
    <scope>NUCLEOTIDE SEQUENCE [LARGE SCALE GENOMIC DNA]</scope>
    <source>
        <strain evidence="1">Treedump-2</strain>
        <tissue evidence="1">Whole body</tissue>
    </source>
</reference>
<dbReference type="EMBL" id="KQ976574">
    <property type="protein sequence ID" value="KYM80229.1"/>
    <property type="molecule type" value="Genomic_DNA"/>
</dbReference>
<protein>
    <submittedName>
        <fullName evidence="1">Uncharacterized protein</fullName>
    </submittedName>
</protein>
<organism evidence="1 2">
    <name type="scientific">Atta colombica</name>
    <dbReference type="NCBI Taxonomy" id="520822"/>
    <lineage>
        <taxon>Eukaryota</taxon>
        <taxon>Metazoa</taxon>
        <taxon>Ecdysozoa</taxon>
        <taxon>Arthropoda</taxon>
        <taxon>Hexapoda</taxon>
        <taxon>Insecta</taxon>
        <taxon>Pterygota</taxon>
        <taxon>Neoptera</taxon>
        <taxon>Endopterygota</taxon>
        <taxon>Hymenoptera</taxon>
        <taxon>Apocrita</taxon>
        <taxon>Aculeata</taxon>
        <taxon>Formicoidea</taxon>
        <taxon>Formicidae</taxon>
        <taxon>Myrmicinae</taxon>
        <taxon>Atta</taxon>
    </lineage>
</organism>
<proteinExistence type="predicted"/>
<gene>
    <name evidence="1" type="ORF">ALC53_09323</name>
</gene>
<name>A0A195B7Q6_9HYME</name>
<sequence>MRVEKDIAPDQTAIYRPLFAPSYAFSFRLPVRSNFSRKQMISGKSALRRLLHLKKCSREVALSRARTTHMFVRRRVINRRVFRKISQIALEPEIIRASPHDGEKNPRIPVISRR</sequence>
<keyword evidence="2" id="KW-1185">Reference proteome</keyword>
<evidence type="ECO:0000313" key="2">
    <source>
        <dbReference type="Proteomes" id="UP000078540"/>
    </source>
</evidence>
<dbReference type="AlphaFoldDB" id="A0A195B7Q6"/>